<evidence type="ECO:0000313" key="8">
    <source>
        <dbReference type="EMBL" id="CAF2032190.1"/>
    </source>
</evidence>
<dbReference type="InterPro" id="IPR020846">
    <property type="entry name" value="MFS_dom"/>
</dbReference>
<dbReference type="GO" id="GO:0016020">
    <property type="term" value="C:membrane"/>
    <property type="evidence" value="ECO:0007669"/>
    <property type="project" value="UniProtKB-SubCell"/>
</dbReference>
<evidence type="ECO:0000256" key="1">
    <source>
        <dbReference type="ARBA" id="ARBA00004141"/>
    </source>
</evidence>
<feature type="compositionally biased region" description="Basic and acidic residues" evidence="5">
    <location>
        <begin position="838"/>
        <end position="849"/>
    </location>
</feature>
<feature type="region of interest" description="Disordered" evidence="5">
    <location>
        <begin position="801"/>
        <end position="824"/>
    </location>
</feature>
<dbReference type="InterPro" id="IPR005829">
    <property type="entry name" value="Sugar_transporter_CS"/>
</dbReference>
<feature type="transmembrane region" description="Helical" evidence="6">
    <location>
        <begin position="313"/>
        <end position="331"/>
    </location>
</feature>
<feature type="transmembrane region" description="Helical" evidence="6">
    <location>
        <begin position="445"/>
        <end position="465"/>
    </location>
</feature>
<feature type="transmembrane region" description="Helical" evidence="6">
    <location>
        <begin position="227"/>
        <end position="246"/>
    </location>
</feature>
<dbReference type="GO" id="GO:0022857">
    <property type="term" value="F:transmembrane transporter activity"/>
    <property type="evidence" value="ECO:0007669"/>
    <property type="project" value="InterPro"/>
</dbReference>
<dbReference type="Proteomes" id="UP000663856">
    <property type="component" value="Unassembled WGS sequence"/>
</dbReference>
<evidence type="ECO:0000256" key="3">
    <source>
        <dbReference type="ARBA" id="ARBA00022989"/>
    </source>
</evidence>
<dbReference type="EMBL" id="CAJNRF010001979">
    <property type="protein sequence ID" value="CAF2032190.1"/>
    <property type="molecule type" value="Genomic_DNA"/>
</dbReference>
<feature type="transmembrane region" description="Helical" evidence="6">
    <location>
        <begin position="514"/>
        <end position="533"/>
    </location>
</feature>
<keyword evidence="11" id="KW-1185">Reference proteome</keyword>
<evidence type="ECO:0000256" key="2">
    <source>
        <dbReference type="ARBA" id="ARBA00022692"/>
    </source>
</evidence>
<feature type="transmembrane region" description="Helical" evidence="6">
    <location>
        <begin position="606"/>
        <end position="623"/>
    </location>
</feature>
<name>A0A816NGT7_9BILA</name>
<reference evidence="8" key="1">
    <citation type="submission" date="2021-02" db="EMBL/GenBank/DDBJ databases">
        <authorList>
            <person name="Nowell W R."/>
        </authorList>
    </citation>
    <scope>NUCLEOTIDE SEQUENCE</scope>
</reference>
<proteinExistence type="predicted"/>
<comment type="caution">
    <text evidence="8">The sequence shown here is derived from an EMBL/GenBank/DDBJ whole genome shotgun (WGS) entry which is preliminary data.</text>
</comment>
<dbReference type="InterPro" id="IPR005828">
    <property type="entry name" value="MFS_sugar_transport-like"/>
</dbReference>
<dbReference type="PROSITE" id="PS50850">
    <property type="entry name" value="MFS"/>
    <property type="match status" value="1"/>
</dbReference>
<dbReference type="AlphaFoldDB" id="A0A816NGT7"/>
<feature type="region of interest" description="Disordered" evidence="5">
    <location>
        <begin position="838"/>
        <end position="879"/>
    </location>
</feature>
<gene>
    <name evidence="9" type="ORF">OVN521_LOCUS2476</name>
    <name evidence="8" type="ORF">WKI299_LOCUS6719</name>
</gene>
<feature type="transmembrane region" description="Helical" evidence="6">
    <location>
        <begin position="202"/>
        <end position="220"/>
    </location>
</feature>
<dbReference type="Pfam" id="PF00083">
    <property type="entry name" value="Sugar_tr"/>
    <property type="match status" value="1"/>
</dbReference>
<feature type="transmembrane region" description="Helical" evidence="6">
    <location>
        <begin position="87"/>
        <end position="105"/>
    </location>
</feature>
<feature type="transmembrane region" description="Helical" evidence="6">
    <location>
        <begin position="577"/>
        <end position="594"/>
    </location>
</feature>
<organism evidence="8 10">
    <name type="scientific">Rotaria magnacalcarata</name>
    <dbReference type="NCBI Taxonomy" id="392030"/>
    <lineage>
        <taxon>Eukaryota</taxon>
        <taxon>Metazoa</taxon>
        <taxon>Spiralia</taxon>
        <taxon>Gnathifera</taxon>
        <taxon>Rotifera</taxon>
        <taxon>Eurotatoria</taxon>
        <taxon>Bdelloidea</taxon>
        <taxon>Philodinida</taxon>
        <taxon>Philodinidae</taxon>
        <taxon>Rotaria</taxon>
    </lineage>
</organism>
<evidence type="ECO:0000256" key="6">
    <source>
        <dbReference type="SAM" id="Phobius"/>
    </source>
</evidence>
<dbReference type="Proteomes" id="UP000663866">
    <property type="component" value="Unassembled WGS sequence"/>
</dbReference>
<feature type="domain" description="Major facilitator superfamily (MFS) profile" evidence="7">
    <location>
        <begin position="158"/>
        <end position="628"/>
    </location>
</feature>
<feature type="transmembrane region" description="Helical" evidence="6">
    <location>
        <begin position="545"/>
        <end position="565"/>
    </location>
</feature>
<dbReference type="EMBL" id="CAJOBG010000195">
    <property type="protein sequence ID" value="CAF3775273.1"/>
    <property type="molecule type" value="Genomic_DNA"/>
</dbReference>
<feature type="compositionally biased region" description="Polar residues" evidence="5">
    <location>
        <begin position="801"/>
        <end position="810"/>
    </location>
</feature>
<evidence type="ECO:0000313" key="9">
    <source>
        <dbReference type="EMBL" id="CAF3775273.1"/>
    </source>
</evidence>
<keyword evidence="4 6" id="KW-0472">Membrane</keyword>
<sequence>MIVEPRRRKSSVTFSIPDDHYHQQYYTQRTSSFAESDLDYEPTISTISPISLAMARALRSVKTFKKSWDSDKALKSTYPGKCGKHQLRAYIILALGYAIVVAWLTEMPEFALLKPKFYDCVPLHLNNSNPDNATSYDTIFQQPEALKKKEIQLNSSNIANETSHGKLIYKIEPTYNHSLEYGRSILTDFNIFCSPMRVKIPHIVYLIGLTLGGLIFGYIADHSGRKMILIGSMWTACALSIFQLLSEDYISYVFFILFVGMAIGAVQVITVPFVIEMFPTESRAIYALSLTGAVFVFDLIIPCLAFAISNWKILQGVVSIPLIITGVLYWFTEESMFWYTTQKDYVTAVLSLTKVARFNGVVFEDLFGGARDFLRGKRSKGIQCDFQPLLRLEDIRLLGSKYPDFDMVDLQATTNKKNSLSQRILQVLTGHHYYPTLSTFYPTDYLHSSILTIYLLVMCGLWLVSSLTEYSLESPQLVKHLTDHFFLNYFYTHLIQVASFIVAFPMVYKWGRRWPTFCFFLIAEVCLLGSVAAQSDNTELRNPMLIVYFVGKFASRGGFIVILLYTCEIFPTGLRCTTLGICYAFRLIGIALASEQVAGLNNTMSRLIYGILSLILGAMALLLPETKKIALPRTIIQVEVIPTSISKKFRRHRSAPAKKNIRHDSTRPEGGNAFNDGASSVSGIRSVRFGPYDNQSTLHSVYELQEYGQDDTVHSSASRYNRRMDLRNPTIFQPYSGNNMETHRQQTPIAEDGEYDEDVDDDRTRYAQQQRLTQHHHRFNEQQMSNISSDNDVIVLPNRTNNRQSSTNLPSHIEGKVDNQSGDMSGERNGIITAMSTADDKVDENKQEDNMSPPSGLMHETRTFPPNMSEDENYFSEHC</sequence>
<feature type="compositionally biased region" description="Basic residues" evidence="5">
    <location>
        <begin position="652"/>
        <end position="661"/>
    </location>
</feature>
<evidence type="ECO:0000259" key="7">
    <source>
        <dbReference type="PROSITE" id="PS50850"/>
    </source>
</evidence>
<accession>A0A816NGT7</accession>
<keyword evidence="3 6" id="KW-1133">Transmembrane helix</keyword>
<protein>
    <recommendedName>
        <fullName evidence="7">Major facilitator superfamily (MFS) profile domain-containing protein</fullName>
    </recommendedName>
</protein>
<dbReference type="SUPFAM" id="SSF103473">
    <property type="entry name" value="MFS general substrate transporter"/>
    <property type="match status" value="1"/>
</dbReference>
<feature type="compositionally biased region" description="Acidic residues" evidence="5">
    <location>
        <begin position="869"/>
        <end position="879"/>
    </location>
</feature>
<comment type="subcellular location">
    <subcellularLocation>
        <location evidence="1">Membrane</location>
        <topology evidence="1">Multi-pass membrane protein</topology>
    </subcellularLocation>
</comment>
<dbReference type="PANTHER" id="PTHR24064">
    <property type="entry name" value="SOLUTE CARRIER FAMILY 22 MEMBER"/>
    <property type="match status" value="1"/>
</dbReference>
<evidence type="ECO:0000313" key="11">
    <source>
        <dbReference type="Proteomes" id="UP000663866"/>
    </source>
</evidence>
<evidence type="ECO:0000313" key="10">
    <source>
        <dbReference type="Proteomes" id="UP000663856"/>
    </source>
</evidence>
<feature type="transmembrane region" description="Helical" evidence="6">
    <location>
        <begin position="287"/>
        <end position="307"/>
    </location>
</feature>
<dbReference type="InterPro" id="IPR036259">
    <property type="entry name" value="MFS_trans_sf"/>
</dbReference>
<feature type="region of interest" description="Disordered" evidence="5">
    <location>
        <begin position="652"/>
        <end position="677"/>
    </location>
</feature>
<dbReference type="PROSITE" id="PS00217">
    <property type="entry name" value="SUGAR_TRANSPORT_2"/>
    <property type="match status" value="1"/>
</dbReference>
<feature type="transmembrane region" description="Helical" evidence="6">
    <location>
        <begin position="252"/>
        <end position="275"/>
    </location>
</feature>
<evidence type="ECO:0000256" key="4">
    <source>
        <dbReference type="ARBA" id="ARBA00023136"/>
    </source>
</evidence>
<feature type="transmembrane region" description="Helical" evidence="6">
    <location>
        <begin position="485"/>
        <end position="507"/>
    </location>
</feature>
<dbReference type="Gene3D" id="1.20.1250.20">
    <property type="entry name" value="MFS general substrate transporter like domains"/>
    <property type="match status" value="1"/>
</dbReference>
<keyword evidence="2 6" id="KW-0812">Transmembrane</keyword>
<evidence type="ECO:0000256" key="5">
    <source>
        <dbReference type="SAM" id="MobiDB-lite"/>
    </source>
</evidence>